<dbReference type="EMBL" id="CAACVS010000510">
    <property type="protein sequence ID" value="VEU43043.1"/>
    <property type="molecule type" value="Genomic_DNA"/>
</dbReference>
<protein>
    <submittedName>
        <fullName evidence="1">Uncharacterized protein</fullName>
    </submittedName>
</protein>
<gene>
    <name evidence="1" type="ORF">PSNMU_V1.4_AUG-EV-PASAV3_0100410</name>
</gene>
<proteinExistence type="predicted"/>
<organism evidence="1 2">
    <name type="scientific">Pseudo-nitzschia multistriata</name>
    <dbReference type="NCBI Taxonomy" id="183589"/>
    <lineage>
        <taxon>Eukaryota</taxon>
        <taxon>Sar</taxon>
        <taxon>Stramenopiles</taxon>
        <taxon>Ochrophyta</taxon>
        <taxon>Bacillariophyta</taxon>
        <taxon>Bacillariophyceae</taxon>
        <taxon>Bacillariophycidae</taxon>
        <taxon>Bacillariales</taxon>
        <taxon>Bacillariaceae</taxon>
        <taxon>Pseudo-nitzschia</taxon>
    </lineage>
</organism>
<dbReference type="AlphaFoldDB" id="A0A448ZM18"/>
<keyword evidence="2" id="KW-1185">Reference proteome</keyword>
<name>A0A448ZM18_9STRA</name>
<accession>A0A448ZM18</accession>
<reference evidence="1 2" key="1">
    <citation type="submission" date="2019-01" db="EMBL/GenBank/DDBJ databases">
        <authorList>
            <person name="Ferrante I. M."/>
        </authorList>
    </citation>
    <scope>NUCLEOTIDE SEQUENCE [LARGE SCALE GENOMIC DNA]</scope>
    <source>
        <strain evidence="1 2">B856</strain>
    </source>
</reference>
<evidence type="ECO:0000313" key="2">
    <source>
        <dbReference type="Proteomes" id="UP000291116"/>
    </source>
</evidence>
<dbReference type="Proteomes" id="UP000291116">
    <property type="component" value="Unassembled WGS sequence"/>
</dbReference>
<sequence length="126" mass="13590">MSNIGFCSIAVAKIREIRPNIAKRPLMISASSVRPVLNSGMYPKGLEFRSIDFSYDSSSGSNKRESPKGSGQIVAMSEMAKKCMLAAKIMARPCVMVPFPVMVARVPHSLRSKGTSMLGINPCPLA</sequence>
<evidence type="ECO:0000313" key="1">
    <source>
        <dbReference type="EMBL" id="VEU43043.1"/>
    </source>
</evidence>